<name>A0A0L7THP2_9GAMM</name>
<dbReference type="Pfam" id="PF02753">
    <property type="entry name" value="PapD_C"/>
    <property type="match status" value="1"/>
</dbReference>
<dbReference type="EMBL" id="JRXF01000003">
    <property type="protein sequence ID" value="KOC94877.1"/>
    <property type="molecule type" value="Genomic_DNA"/>
</dbReference>
<dbReference type="InterPro" id="IPR016148">
    <property type="entry name" value="Pili_assmbl_chaperone_C"/>
</dbReference>
<evidence type="ECO:0000256" key="1">
    <source>
        <dbReference type="ARBA" id="ARBA00004418"/>
    </source>
</evidence>
<comment type="caution">
    <text evidence="12">The sequence shown here is derived from an EMBL/GenBank/DDBJ whole genome shotgun (WGS) entry which is preliminary data.</text>
</comment>
<dbReference type="AlphaFoldDB" id="A0A0L7THP2"/>
<evidence type="ECO:0000259" key="10">
    <source>
        <dbReference type="Pfam" id="PF02753"/>
    </source>
</evidence>
<evidence type="ECO:0000256" key="5">
    <source>
        <dbReference type="ARBA" id="ARBA00022764"/>
    </source>
</evidence>
<dbReference type="PATRIC" id="fig|1560201.3.peg.2819"/>
<dbReference type="PANTHER" id="PTHR30251">
    <property type="entry name" value="PILUS ASSEMBLY CHAPERONE"/>
    <property type="match status" value="1"/>
</dbReference>
<keyword evidence="3" id="KW-1029">Fimbrium biogenesis</keyword>
<evidence type="ECO:0000313" key="11">
    <source>
        <dbReference type="EMBL" id="KOC89320.1"/>
    </source>
</evidence>
<evidence type="ECO:0000256" key="3">
    <source>
        <dbReference type="ARBA" id="ARBA00022558"/>
    </source>
</evidence>
<feature type="domain" description="Pili assembly chaperone C-terminal" evidence="10">
    <location>
        <begin position="165"/>
        <end position="225"/>
    </location>
</feature>
<evidence type="ECO:0000313" key="13">
    <source>
        <dbReference type="Proteomes" id="UP000036851"/>
    </source>
</evidence>
<sequence>MTAVSVFAVTTTLFSSWAYAAIALDRTRIIMDAENRSVSLQITNENNQLPYLAQGWIEDQQNNKIKGPLTVLPPVQRIEAGDKSQIKVQSLPGVDLLAQDKETLFYFNLREIPPRSDKPNTLQIALQTRIKLFWRPTALKLSSADYNNPVQQKVTLTRIGDKYRINNPTGYYITFVEASDRQGGKPISAFKPTMIAPKENQMMDIPAGTMGRSPVLKYVNDFGGRSLLVFQCGATTCEVIPGAGKG</sequence>
<organism evidence="12 13">
    <name type="scientific">Winslowiella iniecta</name>
    <dbReference type="NCBI Taxonomy" id="1560201"/>
    <lineage>
        <taxon>Bacteria</taxon>
        <taxon>Pseudomonadati</taxon>
        <taxon>Pseudomonadota</taxon>
        <taxon>Gammaproteobacteria</taxon>
        <taxon>Enterobacterales</taxon>
        <taxon>Erwiniaceae</taxon>
        <taxon>Winslowiella</taxon>
    </lineage>
</organism>
<dbReference type="InterPro" id="IPR008962">
    <property type="entry name" value="PapD-like_sf"/>
</dbReference>
<dbReference type="Proteomes" id="UP000036851">
    <property type="component" value="Unassembled WGS sequence"/>
</dbReference>
<keyword evidence="5" id="KW-0574">Periplasm</keyword>
<dbReference type="FunFam" id="2.60.40.10:FF:000458">
    <property type="entry name" value="Molecular chaperone FimC"/>
    <property type="match status" value="1"/>
</dbReference>
<dbReference type="Pfam" id="PF00345">
    <property type="entry name" value="PapD_N"/>
    <property type="match status" value="1"/>
</dbReference>
<evidence type="ECO:0000259" key="9">
    <source>
        <dbReference type="Pfam" id="PF00345"/>
    </source>
</evidence>
<dbReference type="Proteomes" id="UP000037088">
    <property type="component" value="Unassembled WGS sequence"/>
</dbReference>
<keyword evidence="14" id="KW-1185">Reference proteome</keyword>
<dbReference type="PROSITE" id="PS00635">
    <property type="entry name" value="PILI_CHAPERONE"/>
    <property type="match status" value="1"/>
</dbReference>
<feature type="domain" description="Pili assembly chaperone N-terminal" evidence="9">
    <location>
        <begin position="22"/>
        <end position="139"/>
    </location>
</feature>
<dbReference type="PANTHER" id="PTHR30251:SF6">
    <property type="entry name" value="FIMBRIAL CHAPERONE YFCS-RELATED"/>
    <property type="match status" value="1"/>
</dbReference>
<dbReference type="Gene3D" id="2.60.40.10">
    <property type="entry name" value="Immunoglobulins"/>
    <property type="match status" value="2"/>
</dbReference>
<evidence type="ECO:0000256" key="2">
    <source>
        <dbReference type="ARBA" id="ARBA00007399"/>
    </source>
</evidence>
<feature type="signal peptide" evidence="8">
    <location>
        <begin position="1"/>
        <end position="20"/>
    </location>
</feature>
<evidence type="ECO:0000256" key="6">
    <source>
        <dbReference type="ARBA" id="ARBA00023186"/>
    </source>
</evidence>
<evidence type="ECO:0000313" key="12">
    <source>
        <dbReference type="EMBL" id="KOC94877.1"/>
    </source>
</evidence>
<dbReference type="InterPro" id="IPR050643">
    <property type="entry name" value="Periplasmic_pilus_chap"/>
</dbReference>
<keyword evidence="4 8" id="KW-0732">Signal</keyword>
<dbReference type="EMBL" id="JRXE01000017">
    <property type="protein sequence ID" value="KOC89320.1"/>
    <property type="molecule type" value="Genomic_DNA"/>
</dbReference>
<dbReference type="InterPro" id="IPR016147">
    <property type="entry name" value="Pili_assmbl_chaperone_N"/>
</dbReference>
<dbReference type="STRING" id="1560201.NG42_13235"/>
<dbReference type="GO" id="GO:0030288">
    <property type="term" value="C:outer membrane-bounded periplasmic space"/>
    <property type="evidence" value="ECO:0007669"/>
    <property type="project" value="InterPro"/>
</dbReference>
<evidence type="ECO:0000256" key="4">
    <source>
        <dbReference type="ARBA" id="ARBA00022729"/>
    </source>
</evidence>
<dbReference type="InterPro" id="IPR036316">
    <property type="entry name" value="Pili_assmbl_chap_C_dom_sf"/>
</dbReference>
<accession>A0A0L7THP2</accession>
<dbReference type="GO" id="GO:0071555">
    <property type="term" value="P:cell wall organization"/>
    <property type="evidence" value="ECO:0007669"/>
    <property type="project" value="InterPro"/>
</dbReference>
<feature type="chain" id="PRO_5010916899" evidence="8">
    <location>
        <begin position="21"/>
        <end position="246"/>
    </location>
</feature>
<protein>
    <submittedName>
        <fullName evidence="12">Molecular chaperone</fullName>
    </submittedName>
</protein>
<reference evidence="13 14" key="1">
    <citation type="journal article" date="2015" name="Int. J. Syst. Evol. Microbiol.">
        <title>Erwinia iniecta sp. nov., isolated from Russian wheat aphids (Diuraphis noxia).</title>
        <authorList>
            <person name="Campillo T."/>
            <person name="Luna E."/>
            <person name="Portier P."/>
            <person name="Fischer-Le Saux M."/>
            <person name="Lapitan N."/>
            <person name="Tisserat N.A."/>
            <person name="Leach J.E."/>
        </authorList>
    </citation>
    <scope>NUCLEOTIDE SEQUENCE [LARGE SCALE GENOMIC DNA]</scope>
    <source>
        <strain evidence="11 14">B120</strain>
        <strain evidence="12 13">B149</strain>
    </source>
</reference>
<evidence type="ECO:0000256" key="8">
    <source>
        <dbReference type="SAM" id="SignalP"/>
    </source>
</evidence>
<dbReference type="SUPFAM" id="SSF49584">
    <property type="entry name" value="Periplasmic chaperone C-domain"/>
    <property type="match status" value="1"/>
</dbReference>
<dbReference type="InterPro" id="IPR018046">
    <property type="entry name" value="Pili_assmbl_chaperone_CS"/>
</dbReference>
<dbReference type="SUPFAM" id="SSF49354">
    <property type="entry name" value="PapD-like"/>
    <property type="match status" value="1"/>
</dbReference>
<comment type="similarity">
    <text evidence="2 7">Belongs to the periplasmic pilus chaperone family.</text>
</comment>
<evidence type="ECO:0000256" key="7">
    <source>
        <dbReference type="RuleBase" id="RU003918"/>
    </source>
</evidence>
<keyword evidence="6 7" id="KW-0143">Chaperone</keyword>
<comment type="subcellular location">
    <subcellularLocation>
        <location evidence="1 7">Periplasm</location>
    </subcellularLocation>
</comment>
<dbReference type="PRINTS" id="PR00969">
    <property type="entry name" value="CHAPERONPILI"/>
</dbReference>
<evidence type="ECO:0000313" key="14">
    <source>
        <dbReference type="Proteomes" id="UP000037088"/>
    </source>
</evidence>
<proteinExistence type="inferred from homology"/>
<dbReference type="InterPro" id="IPR013783">
    <property type="entry name" value="Ig-like_fold"/>
</dbReference>
<dbReference type="InterPro" id="IPR001829">
    <property type="entry name" value="Pili_assmbl_chaperone_bac"/>
</dbReference>
<gene>
    <name evidence="11" type="ORF">NG42_13235</name>
    <name evidence="12" type="ORF">NG43_03500</name>
</gene>